<evidence type="ECO:0000259" key="7">
    <source>
        <dbReference type="Pfam" id="PF09335"/>
    </source>
</evidence>
<dbReference type="PANTHER" id="PTHR12677:SF55">
    <property type="entry name" value="UNDECAPRENYL PHOSPHATE TRANSPORTER SAOUHSC_00901-RELATED"/>
    <property type="match status" value="1"/>
</dbReference>
<feature type="transmembrane region" description="Helical" evidence="6">
    <location>
        <begin position="48"/>
        <end position="72"/>
    </location>
</feature>
<gene>
    <name evidence="8" type="ORF">QYH67_09720</name>
</gene>
<name>A0AAW7MES3_9STAP</name>
<dbReference type="InterPro" id="IPR015414">
    <property type="entry name" value="TMEM64"/>
</dbReference>
<feature type="transmembrane region" description="Helical" evidence="6">
    <location>
        <begin position="20"/>
        <end position="42"/>
    </location>
</feature>
<dbReference type="GO" id="GO:0005886">
    <property type="term" value="C:plasma membrane"/>
    <property type="evidence" value="ECO:0007669"/>
    <property type="project" value="UniProtKB-SubCell"/>
</dbReference>
<sequence length="192" mass="22342">MDTINTWFEYFEQLGPLKYIFGFILPFIENFIPILPIIAFVIFNVNAYGFWIGVLLAWLGIVTGSYIVFVIFRKFSNSKFMKKLKQRESVKRLIHFIDRNGIVPIFILLSFPFIPSSLINVVASISHIKSHYYIWALCISKLIMVSIVGFLGKDIRTFFTDPTRLIISIVVIIVVWIVGRKIEQHYMHASEE</sequence>
<evidence type="ECO:0000256" key="1">
    <source>
        <dbReference type="ARBA" id="ARBA00004651"/>
    </source>
</evidence>
<proteinExistence type="inferred from homology"/>
<dbReference type="AlphaFoldDB" id="A0AAW7MES3"/>
<comment type="subcellular location">
    <subcellularLocation>
        <location evidence="1 6">Cell membrane</location>
        <topology evidence="1 6">Multi-pass membrane protein</topology>
    </subcellularLocation>
</comment>
<keyword evidence="2 6" id="KW-1003">Cell membrane</keyword>
<evidence type="ECO:0000313" key="9">
    <source>
        <dbReference type="Proteomes" id="UP001171687"/>
    </source>
</evidence>
<dbReference type="InterPro" id="IPR032816">
    <property type="entry name" value="VTT_dom"/>
</dbReference>
<keyword evidence="5 6" id="KW-0472">Membrane</keyword>
<evidence type="ECO:0000256" key="3">
    <source>
        <dbReference type="ARBA" id="ARBA00022692"/>
    </source>
</evidence>
<feature type="transmembrane region" description="Helical" evidence="6">
    <location>
        <begin position="93"/>
        <end position="112"/>
    </location>
</feature>
<reference evidence="8" key="1">
    <citation type="submission" date="2023-07" db="EMBL/GenBank/DDBJ databases">
        <title>Evaluation of the beneficial properties of pineapple isolates.</title>
        <authorList>
            <person name="Adefiranye O."/>
        </authorList>
    </citation>
    <scope>NUCLEOTIDE SEQUENCE</scope>
    <source>
        <strain evidence="8">PAPLE_T1</strain>
    </source>
</reference>
<feature type="transmembrane region" description="Helical" evidence="6">
    <location>
        <begin position="163"/>
        <end position="179"/>
    </location>
</feature>
<organism evidence="8 9">
    <name type="scientific">Staphylococcus auricularis</name>
    <dbReference type="NCBI Taxonomy" id="29379"/>
    <lineage>
        <taxon>Bacteria</taxon>
        <taxon>Bacillati</taxon>
        <taxon>Bacillota</taxon>
        <taxon>Bacilli</taxon>
        <taxon>Bacillales</taxon>
        <taxon>Staphylococcaceae</taxon>
        <taxon>Staphylococcus</taxon>
    </lineage>
</organism>
<feature type="transmembrane region" description="Helical" evidence="6">
    <location>
        <begin position="132"/>
        <end position="151"/>
    </location>
</feature>
<dbReference type="RefSeq" id="WP_272595131.1">
    <property type="nucleotide sequence ID" value="NZ_JAQPQT010000001.1"/>
</dbReference>
<dbReference type="Proteomes" id="UP001171687">
    <property type="component" value="Unassembled WGS sequence"/>
</dbReference>
<dbReference type="Pfam" id="PF09335">
    <property type="entry name" value="VTT_dom"/>
    <property type="match status" value="1"/>
</dbReference>
<evidence type="ECO:0000256" key="4">
    <source>
        <dbReference type="ARBA" id="ARBA00022989"/>
    </source>
</evidence>
<evidence type="ECO:0000256" key="6">
    <source>
        <dbReference type="RuleBase" id="RU366058"/>
    </source>
</evidence>
<accession>A0AAW7MES3</accession>
<feature type="domain" description="VTT" evidence="7">
    <location>
        <begin position="36"/>
        <end position="152"/>
    </location>
</feature>
<protein>
    <recommendedName>
        <fullName evidence="6">TVP38/TMEM64 family membrane protein</fullName>
    </recommendedName>
</protein>
<dbReference type="EMBL" id="JAUHQC010000012">
    <property type="protein sequence ID" value="MDN4533833.1"/>
    <property type="molecule type" value="Genomic_DNA"/>
</dbReference>
<keyword evidence="3 6" id="KW-0812">Transmembrane</keyword>
<comment type="similarity">
    <text evidence="6">Belongs to the TVP38/TMEM64 family.</text>
</comment>
<dbReference type="PANTHER" id="PTHR12677">
    <property type="entry name" value="GOLGI APPARATUS MEMBRANE PROTEIN TVP38-RELATED"/>
    <property type="match status" value="1"/>
</dbReference>
<evidence type="ECO:0000256" key="5">
    <source>
        <dbReference type="ARBA" id="ARBA00023136"/>
    </source>
</evidence>
<evidence type="ECO:0000256" key="2">
    <source>
        <dbReference type="ARBA" id="ARBA00022475"/>
    </source>
</evidence>
<comment type="caution">
    <text evidence="8">The sequence shown here is derived from an EMBL/GenBank/DDBJ whole genome shotgun (WGS) entry which is preliminary data.</text>
</comment>
<keyword evidence="4 6" id="KW-1133">Transmembrane helix</keyword>
<evidence type="ECO:0000313" key="8">
    <source>
        <dbReference type="EMBL" id="MDN4533833.1"/>
    </source>
</evidence>